<feature type="compositionally biased region" description="Basic and acidic residues" evidence="5">
    <location>
        <begin position="132"/>
        <end position="154"/>
    </location>
</feature>
<comment type="subcellular location">
    <subcellularLocation>
        <location evidence="1">Secreted</location>
    </subcellularLocation>
</comment>
<dbReference type="InterPro" id="IPR011519">
    <property type="entry name" value="UnbV_ASPIC"/>
</dbReference>
<feature type="domain" description="ASPIC/UnbV" evidence="6">
    <location>
        <begin position="721"/>
        <end position="799"/>
    </location>
</feature>
<dbReference type="EMBL" id="CAXAMM010002615">
    <property type="protein sequence ID" value="CAK8996847.1"/>
    <property type="molecule type" value="Genomic_DNA"/>
</dbReference>
<organism evidence="7 8">
    <name type="scientific">Durusdinium trenchii</name>
    <dbReference type="NCBI Taxonomy" id="1381693"/>
    <lineage>
        <taxon>Eukaryota</taxon>
        <taxon>Sar</taxon>
        <taxon>Alveolata</taxon>
        <taxon>Dinophyceae</taxon>
        <taxon>Suessiales</taxon>
        <taxon>Symbiodiniaceae</taxon>
        <taxon>Durusdinium</taxon>
    </lineage>
</organism>
<feature type="region of interest" description="Disordered" evidence="5">
    <location>
        <begin position="79"/>
        <end position="112"/>
    </location>
</feature>
<dbReference type="Pfam" id="PF03098">
    <property type="entry name" value="An_peroxidase"/>
    <property type="match status" value="1"/>
</dbReference>
<evidence type="ECO:0000256" key="3">
    <source>
        <dbReference type="ARBA" id="ARBA00022729"/>
    </source>
</evidence>
<dbReference type="PROSITE" id="PS50292">
    <property type="entry name" value="PEROXIDASE_3"/>
    <property type="match status" value="1"/>
</dbReference>
<keyword evidence="2" id="KW-0964">Secreted</keyword>
<reference evidence="7 8" key="1">
    <citation type="submission" date="2024-02" db="EMBL/GenBank/DDBJ databases">
        <authorList>
            <person name="Chen Y."/>
            <person name="Shah S."/>
            <person name="Dougan E. K."/>
            <person name="Thang M."/>
            <person name="Chan C."/>
        </authorList>
    </citation>
    <scope>NUCLEOTIDE SEQUENCE [LARGE SCALE GENOMIC DNA]</scope>
</reference>
<feature type="non-terminal residue" evidence="7">
    <location>
        <position position="1"/>
    </location>
</feature>
<dbReference type="PRINTS" id="PR00457">
    <property type="entry name" value="ANPEROXIDASE"/>
</dbReference>
<dbReference type="InterPro" id="IPR037120">
    <property type="entry name" value="Haem_peroxidase_sf_animal"/>
</dbReference>
<evidence type="ECO:0000256" key="4">
    <source>
        <dbReference type="ARBA" id="ARBA00023180"/>
    </source>
</evidence>
<keyword evidence="3" id="KW-0732">Signal</keyword>
<dbReference type="Proteomes" id="UP001642464">
    <property type="component" value="Unassembled WGS sequence"/>
</dbReference>
<feature type="compositionally biased region" description="Basic and acidic residues" evidence="5">
    <location>
        <begin position="353"/>
        <end position="362"/>
    </location>
</feature>
<dbReference type="SUPFAM" id="SSF48113">
    <property type="entry name" value="Heme-dependent peroxidases"/>
    <property type="match status" value="1"/>
</dbReference>
<keyword evidence="4" id="KW-0325">Glycoprotein</keyword>
<name>A0ABP0I5K2_9DINO</name>
<keyword evidence="8" id="KW-1185">Reference proteome</keyword>
<protein>
    <submittedName>
        <fullName evidence="7">Peroxinectin A</fullName>
    </submittedName>
</protein>
<dbReference type="InterPro" id="IPR028994">
    <property type="entry name" value="Integrin_alpha_N"/>
</dbReference>
<evidence type="ECO:0000256" key="1">
    <source>
        <dbReference type="ARBA" id="ARBA00004613"/>
    </source>
</evidence>
<accession>A0ABP0I5K2</accession>
<dbReference type="Gene3D" id="2.130.10.130">
    <property type="entry name" value="Integrin alpha, N-terminal"/>
    <property type="match status" value="2"/>
</dbReference>
<dbReference type="Gene3D" id="1.10.640.10">
    <property type="entry name" value="Haem peroxidase domain superfamily, animal type"/>
    <property type="match status" value="1"/>
</dbReference>
<evidence type="ECO:0000256" key="5">
    <source>
        <dbReference type="SAM" id="MobiDB-lite"/>
    </source>
</evidence>
<evidence type="ECO:0000256" key="2">
    <source>
        <dbReference type="ARBA" id="ARBA00022525"/>
    </source>
</evidence>
<feature type="compositionally biased region" description="Low complexity" evidence="5">
    <location>
        <begin position="93"/>
        <end position="102"/>
    </location>
</feature>
<dbReference type="InterPro" id="IPR013517">
    <property type="entry name" value="FG-GAP"/>
</dbReference>
<evidence type="ECO:0000313" key="7">
    <source>
        <dbReference type="EMBL" id="CAK8996847.1"/>
    </source>
</evidence>
<evidence type="ECO:0000259" key="6">
    <source>
        <dbReference type="Pfam" id="PF07593"/>
    </source>
</evidence>
<dbReference type="PANTHER" id="PTHR11475">
    <property type="entry name" value="OXIDASE/PEROXIDASE"/>
    <property type="match status" value="1"/>
</dbReference>
<dbReference type="SUPFAM" id="SSF69318">
    <property type="entry name" value="Integrin alpha N-terminal domain"/>
    <property type="match status" value="1"/>
</dbReference>
<dbReference type="Pfam" id="PF13517">
    <property type="entry name" value="FG-GAP_3"/>
    <property type="match status" value="3"/>
</dbReference>
<dbReference type="InterPro" id="IPR019791">
    <property type="entry name" value="Haem_peroxidase_animal"/>
</dbReference>
<evidence type="ECO:0000313" key="8">
    <source>
        <dbReference type="Proteomes" id="UP001642464"/>
    </source>
</evidence>
<feature type="region of interest" description="Disordered" evidence="5">
    <location>
        <begin position="353"/>
        <end position="376"/>
    </location>
</feature>
<feature type="compositionally biased region" description="Gly residues" evidence="5">
    <location>
        <begin position="824"/>
        <end position="837"/>
    </location>
</feature>
<dbReference type="PANTHER" id="PTHR11475:SF4">
    <property type="entry name" value="CHORION PEROXIDASE"/>
    <property type="match status" value="1"/>
</dbReference>
<feature type="compositionally biased region" description="Basic and acidic residues" evidence="5">
    <location>
        <begin position="181"/>
        <end position="193"/>
    </location>
</feature>
<comment type="caution">
    <text evidence="7">The sequence shown here is derived from an EMBL/GenBank/DDBJ whole genome shotgun (WGS) entry which is preliminary data.</text>
</comment>
<gene>
    <name evidence="7" type="ORF">SCF082_LOCUS4959</name>
</gene>
<dbReference type="Pfam" id="PF07593">
    <property type="entry name" value="UnbV_ASPIC"/>
    <property type="match status" value="1"/>
</dbReference>
<feature type="region of interest" description="Disordered" evidence="5">
    <location>
        <begin position="131"/>
        <end position="200"/>
    </location>
</feature>
<feature type="region of interest" description="Disordered" evidence="5">
    <location>
        <begin position="817"/>
        <end position="843"/>
    </location>
</feature>
<proteinExistence type="predicted"/>
<dbReference type="InterPro" id="IPR010255">
    <property type="entry name" value="Haem_peroxidase_sf"/>
</dbReference>
<sequence length="1335" mass="147192">CGLQTARGGKDKDKERTLMERVGASGMNGRQGARGRREGACAPCAGRGAPWWQRGLVVLMALQVLTFCTLAFQAVRNTQPQQQPPPHAFVATGAAASGSAGSREAEIPRQRMPTMLREHRVAVELDGVEDTLEQRVEQQDQEEKTRLEREHEDLVSSWRKRVRAKPTRYGESCYQGPNPSEGRRSSRHAEQDLHGPGMYDEAKEAGLGEAVQGILQTAPNCYFDEPAYSVSEDGVEEVQASAERARADRGGFCFPERNGGATCVGDFDNDGLVDVVLTSFTQPMHLFRNLGDGHFEDVSATHLVGLPRVEDGGRTNGCALVDLDNDGSLDLVVTSMAGSRHFVFMNDGHGRFSEQAERRGARVTETGDGSPTSGGSVIVGDYDGDGWVDLLFTEWRQQFLVEPNNPHARPEGNSRLLRNVGNGHFEDATERANLNFAAHAQERMRAMVQETFRMRSADLGANSATFDDADIAGRTHQAFYGFTDGVYTFGGQFVDLDGDGALDLIVTADFGTHQLFWNNGNGTFTEADLELAGLDKVENAMGLSVADVDGDGLQDLYITSIRDKRPKDRLTSFGTLGNFFYRNNGDRTFADWTQRLSVRDGHWSWGAALVDLNNDGHLDLFATNGYTMPETTFEDTFNISPNKLWMNHGPGTRWEETEETLLHPTGHLRQGRGVAVLDVDRSGSMDVLVVNNAEAPYLYRNRMSQDNDWVQVVAYERNRVALGAVVTVTHRGTPQTAVMGAVTGFQGQSEAMVHFGLGRRFGRPIDGVSAQTIIDSIKVFWPASNKTVVLNNVQANRRVLVNEPGSSVAPLEVDAASMPECGADDGGSTGSNTGGSSGIAKTPKDESALADGLEHLPPLEPLSLRMEKLMHFMVWQLLHSNRTMEFRSFDGRGNNVQHPTWGAAGTALGRRVENAYADRVSKPAQGKTRPSPRELSNALCAEAEYTASAPSENGLSDLAVHFGQFLAHDTDHTTPMANTKGEEYFPILVPKGDPVFDPEGTGQEVMRLRRSIFDPDTGTSRYNPRQQVNKVTAFVDASTIYGVDEERANHLRMHRDGLLRIGPNNSLPHNVDGAANDNPLGRKTQSLHVSGDARANIQPGLFALHTLFHREHNYLARHFKRVAKLKFGNFTTLTDDELFFLARRLLIIELQSITYNEYIPALLGESLPFKGYDPEVNPAIFNTFSSAAFRFGHSQANNEFWLADHLLQVNRKLLLNESYFDPQPELVDDVIRGLVLQKGRKIDLTMSDNLRNHLLGPRAKGGVDLAAINIQRGRDHGLNHFNAIRASFQLQPFVSFEEFSAQNKTRNRVLEQAYKGDIDDIDAFVGLLAEDHVEG</sequence>